<evidence type="ECO:0000256" key="8">
    <source>
        <dbReference type="ARBA" id="ARBA00022729"/>
    </source>
</evidence>
<dbReference type="RefSeq" id="XP_012178503.1">
    <property type="nucleotide sequence ID" value="XM_012323113.1"/>
</dbReference>
<keyword evidence="12" id="KW-0843">Virulence</keyword>
<evidence type="ECO:0000256" key="13">
    <source>
        <dbReference type="ARBA" id="ARBA00023145"/>
    </source>
</evidence>
<evidence type="ECO:0000313" key="19">
    <source>
        <dbReference type="EMBL" id="CCL99220.1"/>
    </source>
</evidence>
<feature type="active site" description="Charge relay system" evidence="15">
    <location>
        <position position="493"/>
    </location>
</feature>
<feature type="active site" description="Charge relay system" evidence="15">
    <location>
        <position position="302"/>
    </location>
</feature>
<evidence type="ECO:0000256" key="17">
    <source>
        <dbReference type="SAM" id="SignalP"/>
    </source>
</evidence>
<comment type="catalytic activity">
    <reaction evidence="1">
        <text>Release of an N-terminal tripeptide from a polypeptide.</text>
        <dbReference type="EC" id="3.4.14.10"/>
    </reaction>
</comment>
<accession>J4GJM9</accession>
<dbReference type="GO" id="GO:0005576">
    <property type="term" value="C:extracellular region"/>
    <property type="evidence" value="ECO:0007669"/>
    <property type="project" value="UniProtKB-SubCell"/>
</dbReference>
<evidence type="ECO:0000256" key="12">
    <source>
        <dbReference type="ARBA" id="ARBA00023026"/>
    </source>
</evidence>
<keyword evidence="13" id="KW-0865">Zymogen</keyword>
<dbReference type="InParanoid" id="J4GJM9"/>
<feature type="binding site" evidence="15">
    <location>
        <position position="536"/>
    </location>
    <ligand>
        <name>Ca(2+)</name>
        <dbReference type="ChEBI" id="CHEBI:29108"/>
    </ligand>
</feature>
<dbReference type="PANTHER" id="PTHR14218">
    <property type="entry name" value="PROTEASE S8 TRIPEPTIDYL PEPTIDASE I CLN2"/>
    <property type="match status" value="1"/>
</dbReference>
<dbReference type="GO" id="GO:0008240">
    <property type="term" value="F:tripeptidyl-peptidase activity"/>
    <property type="evidence" value="ECO:0007669"/>
    <property type="project" value="UniProtKB-EC"/>
</dbReference>
<comment type="function">
    <text evidence="2">Secreted tripeptidyl-peptidase which degrades proteins at acidic pHs and is involved in virulence.</text>
</comment>
<dbReference type="Proteomes" id="UP000006352">
    <property type="component" value="Unassembled WGS sequence"/>
</dbReference>
<keyword evidence="7 15" id="KW-0479">Metal-binding</keyword>
<dbReference type="InterPro" id="IPR015366">
    <property type="entry name" value="S53_propep"/>
</dbReference>
<dbReference type="InterPro" id="IPR050819">
    <property type="entry name" value="Tripeptidyl-peptidase_I"/>
</dbReference>
<evidence type="ECO:0000256" key="9">
    <source>
        <dbReference type="ARBA" id="ARBA00022801"/>
    </source>
</evidence>
<sequence>MLPTSLVFAAVSGLVLGSPFSRSLQVHESRSSIPSGYSLSGPAPANSVLKLRIALVQNDLDGLVNVLQEVSDPTNANYGNHLSKSEVETYVSPTSDSVSAVNTWLSENGLTPSVLSPAGDWLGVEVTVNQANSLFGADYSIFEHSVTGLQTVRTLSYSVPNDLAEYINLVHPTISFPNPYGNAPNLFASKSRRSTPSAERRSSAETAASPCGTGTPGITPACLQYLYGIPSAPATSPYSSLAVTEYEYEWASYADLETFLQDYRPDMNPSTTFTVQSVDNGTDSQSPGDAGLEALMREQNLDIQYTVGLATDIPVTMVTVGGDDFLQSLLDTALFLLNEPNPPQVVSTSYGDDEYLVSEKMANTICNTYAQLGARGVSLIFSSGDGGVSGNHFSECTTFIPTFPSTCPYITTVGATTIVDDETAVDFSGGGFSNYFPRPYYQDGAVAEYLIFLGDNNTGLYNASGRGYPDVAAYGVNFDIVIDTYTAEVSGTSCSAPTFASIIALLNDQLLAAHRPVLGFLNPLLYASGNEAFKDITTGNNRACTNNTGFDATIGWDPVTGLGTPKFSGLQLANGL</sequence>
<feature type="chain" id="PRO_5003778163" description="tripeptidyl-peptidase II" evidence="17">
    <location>
        <begin position="18"/>
        <end position="576"/>
    </location>
</feature>
<dbReference type="Pfam" id="PF09286">
    <property type="entry name" value="Pro-kuma_activ"/>
    <property type="match status" value="1"/>
</dbReference>
<feature type="binding site" evidence="15">
    <location>
        <position position="555"/>
    </location>
    <ligand>
        <name>Ca(2+)</name>
        <dbReference type="ChEBI" id="CHEBI:29108"/>
    </ligand>
</feature>
<name>J4GJM9_9APHY</name>
<dbReference type="EC" id="3.4.14.10" evidence="4"/>
<keyword evidence="20" id="KW-1185">Reference proteome</keyword>
<dbReference type="GeneID" id="24094131"/>
<dbReference type="CDD" id="cd11377">
    <property type="entry name" value="Pro-peptidase_S53"/>
    <property type="match status" value="1"/>
</dbReference>
<evidence type="ECO:0000256" key="5">
    <source>
        <dbReference type="ARBA" id="ARBA00022525"/>
    </source>
</evidence>
<dbReference type="SMART" id="SM00944">
    <property type="entry name" value="Pro-kuma_activ"/>
    <property type="match status" value="1"/>
</dbReference>
<reference evidence="19 20" key="1">
    <citation type="journal article" date="2012" name="Appl. Environ. Microbiol.">
        <title>Short-read sequencing for genomic analysis of the brown rot fungus Fibroporia radiculosa.</title>
        <authorList>
            <person name="Tang J.D."/>
            <person name="Perkins A.D."/>
            <person name="Sonstegard T.S."/>
            <person name="Schroeder S.G."/>
            <person name="Burgess S.C."/>
            <person name="Diehl S.V."/>
        </authorList>
    </citation>
    <scope>NUCLEOTIDE SEQUENCE [LARGE SCALE GENOMIC DNA]</scope>
    <source>
        <strain evidence="19 20">TFFH 294</strain>
    </source>
</reference>
<keyword evidence="9 15" id="KW-0378">Hydrolase</keyword>
<dbReference type="InterPro" id="IPR030400">
    <property type="entry name" value="Sedolisin_dom"/>
</dbReference>
<evidence type="ECO:0000313" key="20">
    <source>
        <dbReference type="Proteomes" id="UP000006352"/>
    </source>
</evidence>
<dbReference type="OrthoDB" id="409122at2759"/>
<evidence type="ECO:0000256" key="6">
    <source>
        <dbReference type="ARBA" id="ARBA00022670"/>
    </source>
</evidence>
<keyword evidence="6 15" id="KW-0645">Protease</keyword>
<dbReference type="AlphaFoldDB" id="J4GJM9"/>
<organism evidence="19 20">
    <name type="scientific">Fibroporia radiculosa</name>
    <dbReference type="NCBI Taxonomy" id="599839"/>
    <lineage>
        <taxon>Eukaryota</taxon>
        <taxon>Fungi</taxon>
        <taxon>Dikarya</taxon>
        <taxon>Basidiomycota</taxon>
        <taxon>Agaricomycotina</taxon>
        <taxon>Agaricomycetes</taxon>
        <taxon>Polyporales</taxon>
        <taxon>Fibroporiaceae</taxon>
        <taxon>Fibroporia</taxon>
    </lineage>
</organism>
<dbReference type="SUPFAM" id="SSF54897">
    <property type="entry name" value="Protease propeptides/inhibitors"/>
    <property type="match status" value="1"/>
</dbReference>
<dbReference type="PROSITE" id="PS51695">
    <property type="entry name" value="SEDOLISIN"/>
    <property type="match status" value="1"/>
</dbReference>
<proteinExistence type="predicted"/>
<dbReference type="PANTHER" id="PTHR14218:SF15">
    <property type="entry name" value="TRIPEPTIDYL-PEPTIDASE 1"/>
    <property type="match status" value="1"/>
</dbReference>
<dbReference type="Pfam" id="PF00082">
    <property type="entry name" value="Peptidase_S8"/>
    <property type="match status" value="1"/>
</dbReference>
<evidence type="ECO:0000256" key="10">
    <source>
        <dbReference type="ARBA" id="ARBA00022825"/>
    </source>
</evidence>
<comment type="subcellular location">
    <subcellularLocation>
        <location evidence="3">Secreted</location>
        <location evidence="3">Extracellular space</location>
    </subcellularLocation>
</comment>
<comment type="cofactor">
    <cofactor evidence="15">
        <name>Ca(2+)</name>
        <dbReference type="ChEBI" id="CHEBI:29108"/>
    </cofactor>
    <text evidence="15">Binds 1 Ca(2+) ion per subunit.</text>
</comment>
<feature type="binding site" evidence="15">
    <location>
        <position position="535"/>
    </location>
    <ligand>
        <name>Ca(2+)</name>
        <dbReference type="ChEBI" id="CHEBI:29108"/>
    </ligand>
</feature>
<dbReference type="GO" id="GO:0006508">
    <property type="term" value="P:proteolysis"/>
    <property type="evidence" value="ECO:0007669"/>
    <property type="project" value="UniProtKB-KW"/>
</dbReference>
<keyword evidence="14" id="KW-0325">Glycoprotein</keyword>
<evidence type="ECO:0000256" key="1">
    <source>
        <dbReference type="ARBA" id="ARBA00001910"/>
    </source>
</evidence>
<feature type="signal peptide" evidence="17">
    <location>
        <begin position="1"/>
        <end position="17"/>
    </location>
</feature>
<dbReference type="HOGENOM" id="CLU_013783_3_1_1"/>
<evidence type="ECO:0000256" key="15">
    <source>
        <dbReference type="PROSITE-ProRule" id="PRU01032"/>
    </source>
</evidence>
<dbReference type="GO" id="GO:0046872">
    <property type="term" value="F:metal ion binding"/>
    <property type="evidence" value="ECO:0007669"/>
    <property type="project" value="UniProtKB-UniRule"/>
</dbReference>
<feature type="active site" description="Charge relay system" evidence="15">
    <location>
        <position position="298"/>
    </location>
</feature>
<evidence type="ECO:0000256" key="16">
    <source>
        <dbReference type="SAM" id="MobiDB-lite"/>
    </source>
</evidence>
<gene>
    <name evidence="19" type="ORF">FIBRA_01235</name>
</gene>
<keyword evidence="5" id="KW-0964">Secreted</keyword>
<dbReference type="FunFam" id="3.40.50.200:FF:000015">
    <property type="entry name" value="Tripeptidyl peptidase A"/>
    <property type="match status" value="1"/>
</dbReference>
<dbReference type="InterPro" id="IPR000209">
    <property type="entry name" value="Peptidase_S8/S53_dom"/>
</dbReference>
<evidence type="ECO:0000256" key="2">
    <source>
        <dbReference type="ARBA" id="ARBA00002451"/>
    </source>
</evidence>
<evidence type="ECO:0000256" key="4">
    <source>
        <dbReference type="ARBA" id="ARBA00012462"/>
    </source>
</evidence>
<feature type="binding site" evidence="15">
    <location>
        <position position="557"/>
    </location>
    <ligand>
        <name>Ca(2+)</name>
        <dbReference type="ChEBI" id="CHEBI:29108"/>
    </ligand>
</feature>
<evidence type="ECO:0000256" key="11">
    <source>
        <dbReference type="ARBA" id="ARBA00022837"/>
    </source>
</evidence>
<dbReference type="InterPro" id="IPR036852">
    <property type="entry name" value="Peptidase_S8/S53_dom_sf"/>
</dbReference>
<feature type="region of interest" description="Disordered" evidence="16">
    <location>
        <begin position="187"/>
        <end position="213"/>
    </location>
</feature>
<dbReference type="Gene3D" id="3.40.50.200">
    <property type="entry name" value="Peptidase S8/S53 domain"/>
    <property type="match status" value="1"/>
</dbReference>
<dbReference type="EMBL" id="HE796921">
    <property type="protein sequence ID" value="CCL99220.1"/>
    <property type="molecule type" value="Genomic_DNA"/>
</dbReference>
<protein>
    <recommendedName>
        <fullName evidence="4">tripeptidyl-peptidase II</fullName>
        <ecNumber evidence="4">3.4.14.10</ecNumber>
    </recommendedName>
</protein>
<keyword evidence="11 15" id="KW-0106">Calcium</keyword>
<evidence type="ECO:0000256" key="14">
    <source>
        <dbReference type="ARBA" id="ARBA00023180"/>
    </source>
</evidence>
<evidence type="ECO:0000256" key="3">
    <source>
        <dbReference type="ARBA" id="ARBA00004239"/>
    </source>
</evidence>
<dbReference type="GO" id="GO:0004252">
    <property type="term" value="F:serine-type endopeptidase activity"/>
    <property type="evidence" value="ECO:0007669"/>
    <property type="project" value="UniProtKB-UniRule"/>
</dbReference>
<evidence type="ECO:0000259" key="18">
    <source>
        <dbReference type="PROSITE" id="PS51695"/>
    </source>
</evidence>
<evidence type="ECO:0000256" key="7">
    <source>
        <dbReference type="ARBA" id="ARBA00022723"/>
    </source>
</evidence>
<dbReference type="SUPFAM" id="SSF52743">
    <property type="entry name" value="Subtilisin-like"/>
    <property type="match status" value="1"/>
</dbReference>
<feature type="domain" description="Peptidase S53" evidence="18">
    <location>
        <begin position="217"/>
        <end position="576"/>
    </location>
</feature>
<dbReference type="STRING" id="599839.J4GJM9"/>
<dbReference type="CDD" id="cd04056">
    <property type="entry name" value="Peptidases_S53"/>
    <property type="match status" value="1"/>
</dbReference>
<keyword evidence="10 15" id="KW-0720">Serine protease</keyword>
<keyword evidence="8 17" id="KW-0732">Signal</keyword>